<keyword evidence="3" id="KW-0813">Transport</keyword>
<feature type="transmembrane region" description="Helical" evidence="10">
    <location>
        <begin position="409"/>
        <end position="430"/>
    </location>
</feature>
<dbReference type="GO" id="GO:0015297">
    <property type="term" value="F:antiporter activity"/>
    <property type="evidence" value="ECO:0007669"/>
    <property type="project" value="UniProtKB-KW"/>
</dbReference>
<feature type="transmembrane region" description="Helical" evidence="10">
    <location>
        <begin position="109"/>
        <end position="126"/>
    </location>
</feature>
<evidence type="ECO:0000259" key="11">
    <source>
        <dbReference type="Pfam" id="PF00361"/>
    </source>
</evidence>
<evidence type="ECO:0000313" key="13">
    <source>
        <dbReference type="Proteomes" id="UP000044136"/>
    </source>
</evidence>
<feature type="transmembrane region" description="Helical" evidence="10">
    <location>
        <begin position="451"/>
        <end position="476"/>
    </location>
</feature>
<accession>A0A078LVF6</accession>
<dbReference type="InterPro" id="IPR050586">
    <property type="entry name" value="CPA3_Na-H_Antiporter_D"/>
</dbReference>
<feature type="transmembrane region" description="Helical" evidence="10">
    <location>
        <begin position="303"/>
        <end position="324"/>
    </location>
</feature>
<feature type="transmembrane region" description="Helical" evidence="10">
    <location>
        <begin position="330"/>
        <end position="351"/>
    </location>
</feature>
<feature type="domain" description="NADH:quinone oxidoreductase/Mrp antiporter transmembrane" evidence="11">
    <location>
        <begin position="129"/>
        <end position="420"/>
    </location>
</feature>
<feature type="transmembrane region" description="Helical" evidence="10">
    <location>
        <begin position="273"/>
        <end position="296"/>
    </location>
</feature>
<organism evidence="12 13">
    <name type="scientific">Jeotgalicoccus saudimassiliensis</name>
    <dbReference type="NCBI Taxonomy" id="1461582"/>
    <lineage>
        <taxon>Bacteria</taxon>
        <taxon>Bacillati</taxon>
        <taxon>Bacillota</taxon>
        <taxon>Bacilli</taxon>
        <taxon>Bacillales</taxon>
        <taxon>Staphylococcaceae</taxon>
        <taxon>Jeotgalicoccus</taxon>
    </lineage>
</organism>
<keyword evidence="6 10" id="KW-1133">Transmembrane helix</keyword>
<dbReference type="STRING" id="1461582.BN1048_00276"/>
<dbReference type="PANTHER" id="PTHR42703">
    <property type="entry name" value="NADH DEHYDROGENASE"/>
    <property type="match status" value="1"/>
</dbReference>
<feature type="transmembrane region" description="Helical" evidence="10">
    <location>
        <begin position="164"/>
        <end position="185"/>
    </location>
</feature>
<dbReference type="OrthoDB" id="9811718at2"/>
<dbReference type="Proteomes" id="UP000044136">
    <property type="component" value="Unassembled WGS sequence"/>
</dbReference>
<evidence type="ECO:0000256" key="1">
    <source>
        <dbReference type="ARBA" id="ARBA00004651"/>
    </source>
</evidence>
<dbReference type="GO" id="GO:0042773">
    <property type="term" value="P:ATP synthesis coupled electron transport"/>
    <property type="evidence" value="ECO:0007669"/>
    <property type="project" value="InterPro"/>
</dbReference>
<feature type="transmembrane region" description="Helical" evidence="10">
    <location>
        <begin position="205"/>
        <end position="231"/>
    </location>
</feature>
<keyword evidence="7" id="KW-0406">Ion transport</keyword>
<proteinExistence type="inferred from homology"/>
<dbReference type="RefSeq" id="WP_035807628.1">
    <property type="nucleotide sequence ID" value="NZ_CCSE01000001.1"/>
</dbReference>
<dbReference type="PRINTS" id="PR01437">
    <property type="entry name" value="NUOXDRDTASE4"/>
</dbReference>
<feature type="transmembrane region" description="Helical" evidence="10">
    <location>
        <begin position="33"/>
        <end position="54"/>
    </location>
</feature>
<feature type="transmembrane region" description="Helical" evidence="10">
    <location>
        <begin position="132"/>
        <end position="152"/>
    </location>
</feature>
<gene>
    <name evidence="12" type="primary">mnhD1</name>
    <name evidence="12" type="ORF">BN1048_00276</name>
</gene>
<evidence type="ECO:0000313" key="12">
    <source>
        <dbReference type="EMBL" id="CDZ99153.1"/>
    </source>
</evidence>
<evidence type="ECO:0000256" key="5">
    <source>
        <dbReference type="ARBA" id="ARBA00022692"/>
    </source>
</evidence>
<feature type="transmembrane region" description="Helical" evidence="10">
    <location>
        <begin position="371"/>
        <end position="389"/>
    </location>
</feature>
<comment type="subcellular location">
    <subcellularLocation>
        <location evidence="1">Cell membrane</location>
        <topology evidence="1">Multi-pass membrane protein</topology>
    </subcellularLocation>
    <subcellularLocation>
        <location evidence="9">Membrane</location>
        <topology evidence="9">Multi-pass membrane protein</topology>
    </subcellularLocation>
</comment>
<dbReference type="InterPro" id="IPR003918">
    <property type="entry name" value="NADH_UbQ_OxRdtase"/>
</dbReference>
<protein>
    <submittedName>
        <fullName evidence="12">Na(+)/H(+) antiporter subunit D1</fullName>
    </submittedName>
</protein>
<feature type="transmembrane region" description="Helical" evidence="10">
    <location>
        <begin position="74"/>
        <end position="97"/>
    </location>
</feature>
<dbReference type="NCBIfam" id="NF005818">
    <property type="entry name" value="PRK07691.1"/>
    <property type="match status" value="1"/>
</dbReference>
<evidence type="ECO:0000256" key="10">
    <source>
        <dbReference type="SAM" id="Phobius"/>
    </source>
</evidence>
<evidence type="ECO:0000256" key="9">
    <source>
        <dbReference type="RuleBase" id="RU000320"/>
    </source>
</evidence>
<dbReference type="InterPro" id="IPR001750">
    <property type="entry name" value="ND/Mrp_TM"/>
</dbReference>
<evidence type="ECO:0000256" key="6">
    <source>
        <dbReference type="ARBA" id="ARBA00022989"/>
    </source>
</evidence>
<dbReference type="EMBL" id="CCSE01000001">
    <property type="protein sequence ID" value="CDZ99153.1"/>
    <property type="molecule type" value="Genomic_DNA"/>
</dbReference>
<evidence type="ECO:0000256" key="8">
    <source>
        <dbReference type="ARBA" id="ARBA00023136"/>
    </source>
</evidence>
<dbReference type="Pfam" id="PF00361">
    <property type="entry name" value="Proton_antipo_M"/>
    <property type="match status" value="1"/>
</dbReference>
<evidence type="ECO:0000256" key="7">
    <source>
        <dbReference type="ARBA" id="ARBA00023065"/>
    </source>
</evidence>
<evidence type="ECO:0000256" key="4">
    <source>
        <dbReference type="ARBA" id="ARBA00022475"/>
    </source>
</evidence>
<name>A0A078LVF6_9STAP</name>
<dbReference type="PANTHER" id="PTHR42703:SF1">
    <property type="entry name" value="NA(+)_H(+) ANTIPORTER SUBUNIT D1"/>
    <property type="match status" value="1"/>
</dbReference>
<keyword evidence="4" id="KW-1003">Cell membrane</keyword>
<feature type="transmembrane region" description="Helical" evidence="10">
    <location>
        <begin position="6"/>
        <end position="24"/>
    </location>
</feature>
<keyword evidence="3" id="KW-0050">Antiport</keyword>
<evidence type="ECO:0000256" key="3">
    <source>
        <dbReference type="ARBA" id="ARBA00022449"/>
    </source>
</evidence>
<reference evidence="12 13" key="1">
    <citation type="submission" date="2014-07" db="EMBL/GenBank/DDBJ databases">
        <authorList>
            <person name="Urmite Genomes Urmite Genomes"/>
        </authorList>
    </citation>
    <scope>NUCLEOTIDE SEQUENCE [LARGE SCALE GENOMIC DNA]</scope>
    <source>
        <strain evidence="12 13">13MG44_air</strain>
    </source>
</reference>
<keyword evidence="5 9" id="KW-0812">Transmembrane</keyword>
<dbReference type="GO" id="GO:0005886">
    <property type="term" value="C:plasma membrane"/>
    <property type="evidence" value="ECO:0007669"/>
    <property type="project" value="UniProtKB-SubCell"/>
</dbReference>
<keyword evidence="8 10" id="KW-0472">Membrane</keyword>
<dbReference type="GO" id="GO:0008137">
    <property type="term" value="F:NADH dehydrogenase (ubiquinone) activity"/>
    <property type="evidence" value="ECO:0007669"/>
    <property type="project" value="InterPro"/>
</dbReference>
<sequence length="497" mass="54952">MAINVLPMLPIILPFLAGVIMLFVGKRPMPHRIISAITGLVMVGIAGYNIYYVYVNGTMVSYMSNWSAPFGISVVYDMIAALLVFTTSLVMFFTVIYSFQSIGYEREKYYYYPMILFMITGINGAFTTGDIFNMFVFFEVFLLASYVLITLGSRKVQLQEGFKYLVVNIVSSNFFLVGLAYLYSITGSLNMADIHIKLSNYEGNLIIMTLVAVVFIFVFATKAGLFPLYFWMPGSYSAPPIPVIALFGALLTKVGVYAIARTFSLFFTTDTAFTHQLLLLMALLTIVAGCIGALAYTDMKQIIIYNIMIAVGVIIVGFSMMDYAGTVGAIYYLIHDMIIKAALFMMIGFIIFRTGKNDAADLGGLIKQHPFVGWMFFVASLSLAGVPPFPGFFGKLFIVESAFDNGHAISAVIVLLSSLIVLYSIMKIFIKVFWGEPAEPIELKNIKADKLLFSAVGLVIVSTIFGLSADFLFPAFEMAAESFFDPSSYSNYLMGVE</sequence>
<feature type="transmembrane region" description="Helical" evidence="10">
    <location>
        <begin position="243"/>
        <end position="267"/>
    </location>
</feature>
<dbReference type="AlphaFoldDB" id="A0A078LVF6"/>
<keyword evidence="13" id="KW-1185">Reference proteome</keyword>
<comment type="similarity">
    <text evidence="2">Belongs to the CPA3 antiporters (TC 2.A.63) subunit D family.</text>
</comment>
<dbReference type="HOGENOM" id="CLU_007100_9_2_9"/>
<dbReference type="eggNOG" id="COG0651">
    <property type="taxonomic scope" value="Bacteria"/>
</dbReference>
<evidence type="ECO:0000256" key="2">
    <source>
        <dbReference type="ARBA" id="ARBA00005346"/>
    </source>
</evidence>